<comment type="caution">
    <text evidence="11">The sequence shown here is derived from an EMBL/GenBank/DDBJ whole genome shotgun (WGS) entry which is preliminary data.</text>
</comment>
<evidence type="ECO:0000256" key="2">
    <source>
        <dbReference type="ARBA" id="ARBA00007049"/>
    </source>
</evidence>
<comment type="subcellular location">
    <subcellularLocation>
        <location evidence="1">Vacuole membrane</location>
        <topology evidence="1">Multi-pass membrane protein</topology>
    </subcellularLocation>
</comment>
<organism evidence="11 12">
    <name type="scientific">Ceratopteris richardii</name>
    <name type="common">Triangle waterfern</name>
    <dbReference type="NCBI Taxonomy" id="49495"/>
    <lineage>
        <taxon>Eukaryota</taxon>
        <taxon>Viridiplantae</taxon>
        <taxon>Streptophyta</taxon>
        <taxon>Embryophyta</taxon>
        <taxon>Tracheophyta</taxon>
        <taxon>Polypodiopsida</taxon>
        <taxon>Polypodiidae</taxon>
        <taxon>Polypodiales</taxon>
        <taxon>Pteridineae</taxon>
        <taxon>Pteridaceae</taxon>
        <taxon>Parkerioideae</taxon>
        <taxon>Ceratopteris</taxon>
    </lineage>
</organism>
<feature type="transmembrane region" description="Helical" evidence="10">
    <location>
        <begin position="461"/>
        <end position="481"/>
    </location>
</feature>
<evidence type="ECO:0000256" key="7">
    <source>
        <dbReference type="ARBA" id="ARBA00023136"/>
    </source>
</evidence>
<keyword evidence="3" id="KW-0410">Iron transport</keyword>
<evidence type="ECO:0000256" key="9">
    <source>
        <dbReference type="SAM" id="MobiDB-lite"/>
    </source>
</evidence>
<dbReference type="EMBL" id="CM035431">
    <property type="protein sequence ID" value="KAH7296897.1"/>
    <property type="molecule type" value="Genomic_DNA"/>
</dbReference>
<keyword evidence="3" id="KW-0406">Ion transport</keyword>
<evidence type="ECO:0000313" key="12">
    <source>
        <dbReference type="Proteomes" id="UP000825935"/>
    </source>
</evidence>
<dbReference type="InterPro" id="IPR008217">
    <property type="entry name" value="Ccc1_fam"/>
</dbReference>
<evidence type="ECO:0000256" key="10">
    <source>
        <dbReference type="SAM" id="Phobius"/>
    </source>
</evidence>
<feature type="compositionally biased region" description="Basic and acidic residues" evidence="9">
    <location>
        <begin position="300"/>
        <end position="327"/>
    </location>
</feature>
<protein>
    <submittedName>
        <fullName evidence="11">Uncharacterized protein</fullName>
    </submittedName>
</protein>
<dbReference type="Pfam" id="PF01988">
    <property type="entry name" value="VIT1"/>
    <property type="match status" value="1"/>
</dbReference>
<keyword evidence="3" id="KW-0408">Iron</keyword>
<dbReference type="AlphaFoldDB" id="A0A8T2RMI1"/>
<keyword evidence="6 10" id="KW-1133">Transmembrane helix</keyword>
<dbReference type="GO" id="GO:0005384">
    <property type="term" value="F:manganese ion transmembrane transporter activity"/>
    <property type="evidence" value="ECO:0007669"/>
    <property type="project" value="InterPro"/>
</dbReference>
<feature type="transmembrane region" description="Helical" evidence="10">
    <location>
        <begin position="401"/>
        <end position="423"/>
    </location>
</feature>
<dbReference type="Proteomes" id="UP000825935">
    <property type="component" value="Chromosome 26"/>
</dbReference>
<dbReference type="GO" id="GO:0006826">
    <property type="term" value="P:iron ion transport"/>
    <property type="evidence" value="ECO:0007669"/>
    <property type="project" value="UniProtKB-KW"/>
</dbReference>
<evidence type="ECO:0000256" key="5">
    <source>
        <dbReference type="ARBA" id="ARBA00022692"/>
    </source>
</evidence>
<evidence type="ECO:0000256" key="4">
    <source>
        <dbReference type="ARBA" id="ARBA00022554"/>
    </source>
</evidence>
<sequence>MTGCNSFCNVVHNQMSEEDNFFVEANYKNQWASLKPYDEGLKDSSEHRHTGKEDMLHDQLSLAYKYHGSKLSDKKTCSDEAHECQERKGRQGPGYGERENRATRRIMQHGFGNGEQENEVSEFSDGGHLYGKDKIDGIRNNAGVHSSAEEAEKDDTYKHAHAAEDQTTLLKENSDFDGGRERMINPTQSVDIYGTHGNEEKEKSASKVSELLQRVEEKGGDVDYVHRGQWLRAAILGANDGLVSTASLMMGVGAVKDDDAKAMVVSGLAGLVGGACSMAIGEFISVYSQRDAERFDKKQKTKALEKRRQLDEERERQQRRRFAEENPKSSSDLEEGELLTLRKLLAKDATPEVGVENGALKDVNASHERWKGPTQLDKVDVKVVTEEEEEDPSGGPNPWEAAGASGLAFAVGAMVPILAAGFLQSHAMRIGVMMTVCSFALVCMGGLGAKLSAGSVVRGCVRVLLGGWAAMLLTYGLLRLFGTSGV</sequence>
<keyword evidence="5 10" id="KW-0812">Transmembrane</keyword>
<evidence type="ECO:0000256" key="6">
    <source>
        <dbReference type="ARBA" id="ARBA00022989"/>
    </source>
</evidence>
<dbReference type="OrthoDB" id="73465at2759"/>
<dbReference type="EMBL" id="CM035431">
    <property type="protein sequence ID" value="KAH7296896.1"/>
    <property type="molecule type" value="Genomic_DNA"/>
</dbReference>
<proteinExistence type="inferred from homology"/>
<keyword evidence="12" id="KW-1185">Reference proteome</keyword>
<dbReference type="GO" id="GO:0005774">
    <property type="term" value="C:vacuolar membrane"/>
    <property type="evidence" value="ECO:0007669"/>
    <property type="project" value="UniProtKB-SubCell"/>
</dbReference>
<evidence type="ECO:0000256" key="8">
    <source>
        <dbReference type="ARBA" id="ARBA00044464"/>
    </source>
</evidence>
<dbReference type="GO" id="GO:0030026">
    <property type="term" value="P:intracellular manganese ion homeostasis"/>
    <property type="evidence" value="ECO:0007669"/>
    <property type="project" value="InterPro"/>
</dbReference>
<accession>A0A8T2RMI1</accession>
<dbReference type="PANTHER" id="PTHR31851">
    <property type="entry name" value="FE(2+)/MN(2+) TRANSPORTER PCL1"/>
    <property type="match status" value="1"/>
</dbReference>
<evidence type="ECO:0000256" key="3">
    <source>
        <dbReference type="ARBA" id="ARBA00022496"/>
    </source>
</evidence>
<name>A0A8T2RMI1_CERRI</name>
<evidence type="ECO:0000256" key="1">
    <source>
        <dbReference type="ARBA" id="ARBA00004128"/>
    </source>
</evidence>
<keyword evidence="7 10" id="KW-0472">Membrane</keyword>
<reference evidence="11" key="1">
    <citation type="submission" date="2021-08" db="EMBL/GenBank/DDBJ databases">
        <title>WGS assembly of Ceratopteris richardii.</title>
        <authorList>
            <person name="Marchant D.B."/>
            <person name="Chen G."/>
            <person name="Jenkins J."/>
            <person name="Shu S."/>
            <person name="Leebens-Mack J."/>
            <person name="Grimwood J."/>
            <person name="Schmutz J."/>
            <person name="Soltis P."/>
            <person name="Soltis D."/>
            <person name="Chen Z.-H."/>
        </authorList>
    </citation>
    <scope>NUCLEOTIDE SEQUENCE</scope>
    <source>
        <strain evidence="11">Whitten #5841</strain>
        <tissue evidence="11">Leaf</tissue>
    </source>
</reference>
<gene>
    <name evidence="11" type="ORF">KP509_26G043900</name>
</gene>
<feature type="region of interest" description="Disordered" evidence="9">
    <location>
        <begin position="300"/>
        <end position="334"/>
    </location>
</feature>
<keyword evidence="4" id="KW-0926">Vacuole</keyword>
<keyword evidence="3" id="KW-0813">Transport</keyword>
<feature type="transmembrane region" description="Helical" evidence="10">
    <location>
        <begin position="430"/>
        <end position="449"/>
    </location>
</feature>
<comment type="catalytic activity">
    <reaction evidence="8">
        <text>Fe(2+)(in) = Fe(2+)(out)</text>
        <dbReference type="Rhea" id="RHEA:28486"/>
        <dbReference type="ChEBI" id="CHEBI:29033"/>
    </reaction>
    <physiologicalReaction direction="left-to-right" evidence="8">
        <dbReference type="Rhea" id="RHEA:28487"/>
    </physiologicalReaction>
</comment>
<comment type="similarity">
    <text evidence="2">Belongs to the CCC1 family.</text>
</comment>
<evidence type="ECO:0000313" key="11">
    <source>
        <dbReference type="EMBL" id="KAH7296897.1"/>
    </source>
</evidence>